<dbReference type="PANTHER" id="PTHR13061:SF29">
    <property type="entry name" value="GAMMA CARBONIC ANHYDRASE-LIKE 1, MITOCHONDRIAL-RELATED"/>
    <property type="match status" value="1"/>
</dbReference>
<evidence type="ECO:0000313" key="2">
    <source>
        <dbReference type="Proteomes" id="UP000199647"/>
    </source>
</evidence>
<dbReference type="CDD" id="cd04645">
    <property type="entry name" value="LbH_gamma_CA_like"/>
    <property type="match status" value="1"/>
</dbReference>
<keyword evidence="1" id="KW-0808">Transferase</keyword>
<dbReference type="InterPro" id="IPR001451">
    <property type="entry name" value="Hexapep"/>
</dbReference>
<organism evidence="1 2">
    <name type="scientific">Faunimonas pinastri</name>
    <dbReference type="NCBI Taxonomy" id="1855383"/>
    <lineage>
        <taxon>Bacteria</taxon>
        <taxon>Pseudomonadati</taxon>
        <taxon>Pseudomonadota</taxon>
        <taxon>Alphaproteobacteria</taxon>
        <taxon>Hyphomicrobiales</taxon>
        <taxon>Afifellaceae</taxon>
        <taxon>Faunimonas</taxon>
    </lineage>
</organism>
<dbReference type="STRING" id="1855383.SAMN05216548_102408"/>
<evidence type="ECO:0000313" key="1">
    <source>
        <dbReference type="EMBL" id="SEQ10659.1"/>
    </source>
</evidence>
<keyword evidence="2" id="KW-1185">Reference proteome</keyword>
<dbReference type="PANTHER" id="PTHR13061">
    <property type="entry name" value="DYNACTIN SUBUNIT P25"/>
    <property type="match status" value="1"/>
</dbReference>
<sequence length="177" mass="18517">MSLYSLDGVSPELPAEGEYWIAENAVVVGKVRLDVDASVWFGAALRGDNEPIAVGARSNIQEHCVVHTDPGFPVTVGADCTIGHRAILHGCTIEDNVLVGMGAIVLNGAVIGRNSLIGAGALVPEGKVIPENSLVVGIPGKIVRTLGPEGGENNRASAARYVANWRRFASGLRRIGE</sequence>
<dbReference type="RefSeq" id="WP_092495558.1">
    <property type="nucleotide sequence ID" value="NZ_FOFG01000002.1"/>
</dbReference>
<dbReference type="InterPro" id="IPR047324">
    <property type="entry name" value="LbH_gamma_CA-like"/>
</dbReference>
<dbReference type="Proteomes" id="UP000199647">
    <property type="component" value="Unassembled WGS sequence"/>
</dbReference>
<dbReference type="GO" id="GO:0016740">
    <property type="term" value="F:transferase activity"/>
    <property type="evidence" value="ECO:0007669"/>
    <property type="project" value="UniProtKB-KW"/>
</dbReference>
<dbReference type="SUPFAM" id="SSF51161">
    <property type="entry name" value="Trimeric LpxA-like enzymes"/>
    <property type="match status" value="1"/>
</dbReference>
<proteinExistence type="predicted"/>
<reference evidence="1 2" key="1">
    <citation type="submission" date="2016-10" db="EMBL/GenBank/DDBJ databases">
        <authorList>
            <person name="de Groot N.N."/>
        </authorList>
    </citation>
    <scope>NUCLEOTIDE SEQUENCE [LARGE SCALE GENOMIC DNA]</scope>
    <source>
        <strain evidence="1 2">A52C2</strain>
    </source>
</reference>
<dbReference type="InterPro" id="IPR011004">
    <property type="entry name" value="Trimer_LpxA-like_sf"/>
</dbReference>
<dbReference type="InterPro" id="IPR050484">
    <property type="entry name" value="Transf_Hexapept/Carb_Anhydrase"/>
</dbReference>
<dbReference type="OrthoDB" id="9803036at2"/>
<dbReference type="EMBL" id="FOFG01000002">
    <property type="protein sequence ID" value="SEQ10659.1"/>
    <property type="molecule type" value="Genomic_DNA"/>
</dbReference>
<dbReference type="AlphaFoldDB" id="A0A1H9DBD3"/>
<name>A0A1H9DBD3_9HYPH</name>
<protein>
    <submittedName>
        <fullName evidence="1">Carbonic anhydrase or acetyltransferase, isoleucine patch superfamily</fullName>
    </submittedName>
</protein>
<accession>A0A1H9DBD3</accession>
<dbReference type="Pfam" id="PF00132">
    <property type="entry name" value="Hexapep"/>
    <property type="match status" value="1"/>
</dbReference>
<gene>
    <name evidence="1" type="ORF">SAMN05216548_102408</name>
</gene>
<dbReference type="Gene3D" id="2.160.10.10">
    <property type="entry name" value="Hexapeptide repeat proteins"/>
    <property type="match status" value="1"/>
</dbReference>